<keyword evidence="4" id="KW-1185">Reference proteome</keyword>
<dbReference type="OrthoDB" id="300701at2759"/>
<dbReference type="EMBL" id="CAJJDO010000078">
    <property type="protein sequence ID" value="CAD8182313.1"/>
    <property type="molecule type" value="Genomic_DNA"/>
</dbReference>
<protein>
    <recommendedName>
        <fullName evidence="2">DNA/RNA-binding protein Alba-like domain-containing protein</fullName>
    </recommendedName>
</protein>
<dbReference type="AlphaFoldDB" id="A0A8S1W0G8"/>
<sequence>MAERKEKKDYFDIMIKTKSSQDQIASYLVQAILGLRDRENKNESIRLSGSGSAIPNVILVAEIIRARLKGLSSIVTLENVHKEINENGQKSIISIPAIRIKLTCNPTQEELQQPGYQAPGDVQDDKKIELFDYIMIYAKNLYFLKQKDGQKQNYNSNHKQTGQHNEKNQQIQDVQARGELKTRGGAQVQIVHRRPEELRRKPDEPENQERHEQDQTYNKKNYRPKQMHDQTKQYSSQQQREGQFRPKQGEIKTRGGNRR</sequence>
<dbReference type="GO" id="GO:0003676">
    <property type="term" value="F:nucleic acid binding"/>
    <property type="evidence" value="ECO:0007669"/>
    <property type="project" value="InterPro"/>
</dbReference>
<proteinExistence type="predicted"/>
<accession>A0A8S1W0G8</accession>
<dbReference type="Pfam" id="PF01918">
    <property type="entry name" value="Alba"/>
    <property type="match status" value="1"/>
</dbReference>
<feature type="domain" description="DNA/RNA-binding protein Alba-like" evidence="2">
    <location>
        <begin position="13"/>
        <end position="78"/>
    </location>
</feature>
<name>A0A8S1W0G8_9CILI</name>
<comment type="caution">
    <text evidence="3">The sequence shown here is derived from an EMBL/GenBank/DDBJ whole genome shotgun (WGS) entry which is preliminary data.</text>
</comment>
<dbReference type="InterPro" id="IPR002775">
    <property type="entry name" value="DNA/RNA-bd_Alba-like"/>
</dbReference>
<evidence type="ECO:0000259" key="2">
    <source>
        <dbReference type="Pfam" id="PF01918"/>
    </source>
</evidence>
<reference evidence="3" key="1">
    <citation type="submission" date="2021-01" db="EMBL/GenBank/DDBJ databases">
        <authorList>
            <consortium name="Genoscope - CEA"/>
            <person name="William W."/>
        </authorList>
    </citation>
    <scope>NUCLEOTIDE SEQUENCE</scope>
</reference>
<evidence type="ECO:0000313" key="4">
    <source>
        <dbReference type="Proteomes" id="UP000689195"/>
    </source>
</evidence>
<organism evidence="3 4">
    <name type="scientific">Paramecium pentaurelia</name>
    <dbReference type="NCBI Taxonomy" id="43138"/>
    <lineage>
        <taxon>Eukaryota</taxon>
        <taxon>Sar</taxon>
        <taxon>Alveolata</taxon>
        <taxon>Ciliophora</taxon>
        <taxon>Intramacronucleata</taxon>
        <taxon>Oligohymenophorea</taxon>
        <taxon>Peniculida</taxon>
        <taxon>Parameciidae</taxon>
        <taxon>Paramecium</taxon>
    </lineage>
</organism>
<feature type="compositionally biased region" description="Polar residues" evidence="1">
    <location>
        <begin position="232"/>
        <end position="241"/>
    </location>
</feature>
<gene>
    <name evidence="3" type="ORF">PPENT_87.1.T0780131</name>
</gene>
<evidence type="ECO:0000256" key="1">
    <source>
        <dbReference type="SAM" id="MobiDB-lite"/>
    </source>
</evidence>
<feature type="compositionally biased region" description="Basic and acidic residues" evidence="1">
    <location>
        <begin position="193"/>
        <end position="214"/>
    </location>
</feature>
<dbReference type="Proteomes" id="UP000689195">
    <property type="component" value="Unassembled WGS sequence"/>
</dbReference>
<evidence type="ECO:0000313" key="3">
    <source>
        <dbReference type="EMBL" id="CAD8182313.1"/>
    </source>
</evidence>
<feature type="compositionally biased region" description="Basic and acidic residues" evidence="1">
    <location>
        <begin position="242"/>
        <end position="253"/>
    </location>
</feature>
<feature type="region of interest" description="Disordered" evidence="1">
    <location>
        <begin position="179"/>
        <end position="259"/>
    </location>
</feature>